<evidence type="ECO:0000256" key="1">
    <source>
        <dbReference type="SAM" id="MobiDB-lite"/>
    </source>
</evidence>
<sequence>MKTTARVAGAACLGSLLLACGGLPPAGTPAASPPRLAMPAAITAPPPPPPAPFGSADGYYAQGRVEHGAQHPARARRAYMLALQLDPRHRGARNGIAVLLAEQGNYSRAIAVWRSLLMENKALPAAEQAFLLGNVGYALYLRGDRHQALAALKMACQLDPLQPLAWEHLAVVLETLGQKSLALPLLKQARTLREHDLESDYALAATERPAPAPAVDGENPWPADLPRTEIVVTGPAMVEVRRVAPPPQAQAGVPAAGHATPRSGMRAAPKPVPGQGLRRSTGDGAGQDDRQRGADSGTGWLSAR</sequence>
<dbReference type="Pfam" id="PF13432">
    <property type="entry name" value="TPR_16"/>
    <property type="match status" value="2"/>
</dbReference>
<feature type="signal peptide" evidence="2">
    <location>
        <begin position="1"/>
        <end position="30"/>
    </location>
</feature>
<evidence type="ECO:0000313" key="3">
    <source>
        <dbReference type="EMBL" id="GGC08273.1"/>
    </source>
</evidence>
<gene>
    <name evidence="3" type="ORF">GCM10011572_32310</name>
</gene>
<organism evidence="3 4">
    <name type="scientific">Pseudoduganella buxea</name>
    <dbReference type="NCBI Taxonomy" id="1949069"/>
    <lineage>
        <taxon>Bacteria</taxon>
        <taxon>Pseudomonadati</taxon>
        <taxon>Pseudomonadota</taxon>
        <taxon>Betaproteobacteria</taxon>
        <taxon>Burkholderiales</taxon>
        <taxon>Oxalobacteraceae</taxon>
        <taxon>Telluria group</taxon>
        <taxon>Pseudoduganella</taxon>
    </lineage>
</organism>
<evidence type="ECO:0000256" key="2">
    <source>
        <dbReference type="SAM" id="SignalP"/>
    </source>
</evidence>
<feature type="chain" id="PRO_5046850325" description="Tetratricopeptide repeat protein" evidence="2">
    <location>
        <begin position="31"/>
        <end position="304"/>
    </location>
</feature>
<keyword evidence="2" id="KW-0732">Signal</keyword>
<name>A0ABQ1KTX1_9BURK</name>
<keyword evidence="4" id="KW-1185">Reference proteome</keyword>
<evidence type="ECO:0000313" key="4">
    <source>
        <dbReference type="Proteomes" id="UP000622638"/>
    </source>
</evidence>
<dbReference type="SMART" id="SM00028">
    <property type="entry name" value="TPR"/>
    <property type="match status" value="4"/>
</dbReference>
<dbReference type="RefSeq" id="WP_188916006.1">
    <property type="nucleotide sequence ID" value="NZ_BMKG01000013.1"/>
</dbReference>
<dbReference type="Gene3D" id="1.25.40.10">
    <property type="entry name" value="Tetratricopeptide repeat domain"/>
    <property type="match status" value="1"/>
</dbReference>
<dbReference type="InterPro" id="IPR019734">
    <property type="entry name" value="TPR_rpt"/>
</dbReference>
<dbReference type="PROSITE" id="PS51257">
    <property type="entry name" value="PROKAR_LIPOPROTEIN"/>
    <property type="match status" value="1"/>
</dbReference>
<comment type="caution">
    <text evidence="3">The sequence shown here is derived from an EMBL/GenBank/DDBJ whole genome shotgun (WGS) entry which is preliminary data.</text>
</comment>
<feature type="region of interest" description="Disordered" evidence="1">
    <location>
        <begin position="246"/>
        <end position="304"/>
    </location>
</feature>
<reference evidence="4" key="1">
    <citation type="journal article" date="2019" name="Int. J. Syst. Evol. Microbiol.">
        <title>The Global Catalogue of Microorganisms (GCM) 10K type strain sequencing project: providing services to taxonomists for standard genome sequencing and annotation.</title>
        <authorList>
            <consortium name="The Broad Institute Genomics Platform"/>
            <consortium name="The Broad Institute Genome Sequencing Center for Infectious Disease"/>
            <person name="Wu L."/>
            <person name="Ma J."/>
        </authorList>
    </citation>
    <scope>NUCLEOTIDE SEQUENCE [LARGE SCALE GENOMIC DNA]</scope>
    <source>
        <strain evidence="4">CGMCC 1.15931</strain>
    </source>
</reference>
<proteinExistence type="predicted"/>
<dbReference type="Proteomes" id="UP000622638">
    <property type="component" value="Unassembled WGS sequence"/>
</dbReference>
<dbReference type="InterPro" id="IPR011990">
    <property type="entry name" value="TPR-like_helical_dom_sf"/>
</dbReference>
<evidence type="ECO:0008006" key="5">
    <source>
        <dbReference type="Google" id="ProtNLM"/>
    </source>
</evidence>
<dbReference type="SUPFAM" id="SSF48452">
    <property type="entry name" value="TPR-like"/>
    <property type="match status" value="1"/>
</dbReference>
<accession>A0ABQ1KTX1</accession>
<protein>
    <recommendedName>
        <fullName evidence="5">Tetratricopeptide repeat protein</fullName>
    </recommendedName>
</protein>
<dbReference type="EMBL" id="BMKG01000013">
    <property type="protein sequence ID" value="GGC08273.1"/>
    <property type="molecule type" value="Genomic_DNA"/>
</dbReference>